<dbReference type="InterPro" id="IPR027417">
    <property type="entry name" value="P-loop_NTPase"/>
</dbReference>
<name>A0A6P6S2Z7_9EIME</name>
<evidence type="ECO:0000259" key="7">
    <source>
        <dbReference type="PROSITE" id="PS51194"/>
    </source>
</evidence>
<dbReference type="GO" id="GO:0000460">
    <property type="term" value="P:maturation of 5.8S rRNA"/>
    <property type="evidence" value="ECO:0007669"/>
    <property type="project" value="TreeGrafter"/>
</dbReference>
<evidence type="ECO:0000256" key="4">
    <source>
        <dbReference type="ARBA" id="ARBA00022840"/>
    </source>
</evidence>
<dbReference type="InterPro" id="IPR050699">
    <property type="entry name" value="RNA-DNA_Helicase"/>
</dbReference>
<gene>
    <name evidence="9" type="primary">LOC34618552</name>
</gene>
<sequence length="1067" mass="116881">MEGKEAESLDALFAVFNDGGAPTGQPPAAATTRAAARAPASHGAAVAAAKEKKETAGTSGKRAGSSSEQKARKKRRGTPASPETSHAAPIAAVKKSVEASEPEAPAELAVTSVKAGETQRADSEIPVVEKAFRDAPVSDGLVTRVLLSDKNCLHEVVYPEGSPTRFRDFQLQTTLAAEEHAAADSGATADPRTTTPTAARPPPEDDKTLNSPSTEDATAQDTGATPSTANGEDPVCTIPSLSPSAEAATTEELPRAAARQWKFVLDTFQQRSVLCLEAGENVLVAAHTSAGKTVVAEYAIAMALRDKQRVVYTSPIKALSNQKYRDLCDIFGTESVGLLTGDVSVHPEASIVVMTTEILRSMLYRGSILLMCEMRNYTPVIVFCFSKKECEANAQALIGRGDGSPTGNSSGSVSLTSEEERKLIAEIFQNAVNTLDEEDRQLPQIKSILPLLLRGIGIHHGGLLPFVREIIEILFQESLIRVLFSTETFSMGVNMPAKTVVFTAIRKWDGVAYRLLNGGEYIQMAGRAGRRGLDDRGIAIIMFDEQVDPEEAKGLFTGGAAPLISSFHLGFNMLLNLFRIEDADPAYMISRSFAYFQQHRRSLGLHQELQELQEKLQAAADIRSLVSLPEGTKEPDFDVEEAICSFYGRKHELLQQGRLLRAIAMQPQHLVRFLQPGRLVSLVEDDGTEWGWATCVHKLQKRKVPSTNAHEGPVEQLLVHCLIVPFSVSCVSRVSKCKMSLPAGGDVESADARRSICFQLQIIQDKFKDCGGLPLLDPVVDMKVDHPQLAELVSRMAASEAALKENPFNEHPLCALYYAAQHRRMQMESRLRHIRTELDAQKETAIKDSLRSMRRVLHRLGFLEGEDVVTLKGRVACEVSTADELLASELLFSNALKDLTPEELCAVLSCLVCHEKHDEPEPTEPRLLAGVQKVREVARYIARVFVECGYVWGSGPPSEEQQLQLQQQQQLQEEKEVEAVEAYVNNFKHALVSLTYGWASGKSFASLIRNTSLYEGTVIRCMRRLEELLRQLACAAKAIGNEELEVKCVSAIRQLRRGIIFSSSLYL</sequence>
<evidence type="ECO:0000256" key="1">
    <source>
        <dbReference type="ARBA" id="ARBA00022741"/>
    </source>
</evidence>
<dbReference type="Pfam" id="PF08148">
    <property type="entry name" value="DSHCT"/>
    <property type="match status" value="1"/>
</dbReference>
<keyword evidence="8" id="KW-1185">Reference proteome</keyword>
<accession>A0A6P6S2Z7</accession>
<dbReference type="AlphaFoldDB" id="A0A6P6S2Z7"/>
<dbReference type="Gene3D" id="1.10.3380.30">
    <property type="match status" value="1"/>
</dbReference>
<evidence type="ECO:0000256" key="3">
    <source>
        <dbReference type="ARBA" id="ARBA00022806"/>
    </source>
</evidence>
<dbReference type="GO" id="GO:0005524">
    <property type="term" value="F:ATP binding"/>
    <property type="evidence" value="ECO:0007669"/>
    <property type="project" value="UniProtKB-KW"/>
</dbReference>
<dbReference type="PROSITE" id="PS51194">
    <property type="entry name" value="HELICASE_CTER"/>
    <property type="match status" value="1"/>
</dbReference>
<dbReference type="InterPro" id="IPR025696">
    <property type="entry name" value="Beta-barrel_MTR4"/>
</dbReference>
<dbReference type="Pfam" id="PF00270">
    <property type="entry name" value="DEAD"/>
    <property type="match status" value="1"/>
</dbReference>
<dbReference type="SMART" id="SM00490">
    <property type="entry name" value="HELICc"/>
    <property type="match status" value="1"/>
</dbReference>
<organism evidence="8 9">
    <name type="scientific">Cyclospora cayetanensis</name>
    <dbReference type="NCBI Taxonomy" id="88456"/>
    <lineage>
        <taxon>Eukaryota</taxon>
        <taxon>Sar</taxon>
        <taxon>Alveolata</taxon>
        <taxon>Apicomplexa</taxon>
        <taxon>Conoidasida</taxon>
        <taxon>Coccidia</taxon>
        <taxon>Eucoccidiorida</taxon>
        <taxon>Eimeriorina</taxon>
        <taxon>Eimeriidae</taxon>
        <taxon>Cyclospora</taxon>
    </lineage>
</organism>
<dbReference type="CDD" id="cd18795">
    <property type="entry name" value="SF2_C_Ski2"/>
    <property type="match status" value="1"/>
</dbReference>
<evidence type="ECO:0000313" key="8">
    <source>
        <dbReference type="Proteomes" id="UP000515125"/>
    </source>
</evidence>
<dbReference type="GO" id="GO:0003676">
    <property type="term" value="F:nucleic acid binding"/>
    <property type="evidence" value="ECO:0007669"/>
    <property type="project" value="InterPro"/>
</dbReference>
<dbReference type="SUPFAM" id="SSF52540">
    <property type="entry name" value="P-loop containing nucleoside triphosphate hydrolases"/>
    <property type="match status" value="2"/>
</dbReference>
<feature type="domain" description="Helicase C-terminal" evidence="7">
    <location>
        <begin position="408"/>
        <end position="617"/>
    </location>
</feature>
<dbReference type="InterPro" id="IPR001650">
    <property type="entry name" value="Helicase_C-like"/>
</dbReference>
<protein>
    <submittedName>
        <fullName evidence="9">Exosome RNA helicase MTR4</fullName>
    </submittedName>
</protein>
<dbReference type="Pfam" id="PF13234">
    <property type="entry name" value="MTR4_beta-barrel"/>
    <property type="match status" value="1"/>
</dbReference>
<dbReference type="Pfam" id="PF21408">
    <property type="entry name" value="MTR4-like_stalk"/>
    <property type="match status" value="1"/>
</dbReference>
<feature type="compositionally biased region" description="Polar residues" evidence="5">
    <location>
        <begin position="209"/>
        <end position="230"/>
    </location>
</feature>
<keyword evidence="1" id="KW-0547">Nucleotide-binding</keyword>
<feature type="region of interest" description="Disordered" evidence="5">
    <location>
        <begin position="16"/>
        <end position="123"/>
    </location>
</feature>
<reference evidence="9" key="1">
    <citation type="submission" date="2025-08" db="UniProtKB">
        <authorList>
            <consortium name="RefSeq"/>
        </authorList>
    </citation>
    <scope>IDENTIFICATION</scope>
</reference>
<keyword evidence="2" id="KW-0378">Hydrolase</keyword>
<dbReference type="InterPro" id="IPR014001">
    <property type="entry name" value="Helicase_ATP-bd"/>
</dbReference>
<keyword evidence="3 9" id="KW-0347">Helicase</keyword>
<dbReference type="Proteomes" id="UP000515125">
    <property type="component" value="Unplaced"/>
</dbReference>
<dbReference type="Pfam" id="PF00271">
    <property type="entry name" value="Helicase_C"/>
    <property type="match status" value="1"/>
</dbReference>
<feature type="domain" description="Helicase ATP-binding" evidence="6">
    <location>
        <begin position="273"/>
        <end position="382"/>
    </location>
</feature>
<dbReference type="GO" id="GO:0016787">
    <property type="term" value="F:hydrolase activity"/>
    <property type="evidence" value="ECO:0007669"/>
    <property type="project" value="UniProtKB-KW"/>
</dbReference>
<dbReference type="OrthoDB" id="354461at2759"/>
<dbReference type="Gene3D" id="3.40.50.300">
    <property type="entry name" value="P-loop containing nucleotide triphosphate hydrolases"/>
    <property type="match status" value="2"/>
</dbReference>
<dbReference type="SMART" id="SM00487">
    <property type="entry name" value="DEXDc"/>
    <property type="match status" value="1"/>
</dbReference>
<dbReference type="InterPro" id="IPR011545">
    <property type="entry name" value="DEAD/DEAH_box_helicase_dom"/>
</dbReference>
<proteinExistence type="predicted"/>
<feature type="region of interest" description="Disordered" evidence="5">
    <location>
        <begin position="179"/>
        <end position="251"/>
    </location>
</feature>
<dbReference type="PROSITE" id="PS51192">
    <property type="entry name" value="HELICASE_ATP_BIND_1"/>
    <property type="match status" value="1"/>
</dbReference>
<dbReference type="PANTHER" id="PTHR12131:SF7">
    <property type="entry name" value="EXOSOME RNA HELICASE MTR4"/>
    <property type="match status" value="1"/>
</dbReference>
<dbReference type="GO" id="GO:0004386">
    <property type="term" value="F:helicase activity"/>
    <property type="evidence" value="ECO:0007669"/>
    <property type="project" value="UniProtKB-KW"/>
</dbReference>
<keyword evidence="4" id="KW-0067">ATP-binding</keyword>
<dbReference type="Gene3D" id="2.40.30.300">
    <property type="match status" value="1"/>
</dbReference>
<feature type="compositionally biased region" description="Low complexity" evidence="5">
    <location>
        <begin position="26"/>
        <end position="48"/>
    </location>
</feature>
<evidence type="ECO:0000313" key="9">
    <source>
        <dbReference type="RefSeq" id="XP_026194047.1"/>
    </source>
</evidence>
<evidence type="ECO:0000256" key="5">
    <source>
        <dbReference type="SAM" id="MobiDB-lite"/>
    </source>
</evidence>
<dbReference type="GO" id="GO:0005634">
    <property type="term" value="C:nucleus"/>
    <property type="evidence" value="ECO:0007669"/>
    <property type="project" value="TreeGrafter"/>
</dbReference>
<dbReference type="InterPro" id="IPR012961">
    <property type="entry name" value="Ski2/MTR4_C"/>
</dbReference>
<dbReference type="RefSeq" id="XP_026194047.1">
    <property type="nucleotide sequence ID" value="XM_026338262.1"/>
</dbReference>
<dbReference type="GeneID" id="34618552"/>
<dbReference type="InterPro" id="IPR048392">
    <property type="entry name" value="MTR4-like_stalk"/>
</dbReference>
<evidence type="ECO:0000259" key="6">
    <source>
        <dbReference type="PROSITE" id="PS51192"/>
    </source>
</evidence>
<dbReference type="SMART" id="SM01142">
    <property type="entry name" value="DSHCT"/>
    <property type="match status" value="1"/>
</dbReference>
<evidence type="ECO:0000256" key="2">
    <source>
        <dbReference type="ARBA" id="ARBA00022801"/>
    </source>
</evidence>
<dbReference type="PANTHER" id="PTHR12131">
    <property type="entry name" value="ATP-DEPENDENT RNA AND DNA HELICASE"/>
    <property type="match status" value="1"/>
</dbReference>
<feature type="compositionally biased region" description="Low complexity" evidence="5">
    <location>
        <begin position="183"/>
        <end position="198"/>
    </location>
</feature>